<dbReference type="Proteomes" id="UP000031258">
    <property type="component" value="Unassembled WGS sequence"/>
</dbReference>
<evidence type="ECO:0000313" key="2">
    <source>
        <dbReference type="Proteomes" id="UP000031258"/>
    </source>
</evidence>
<reference evidence="1 2" key="1">
    <citation type="submission" date="2014-11" db="EMBL/GenBank/DDBJ databases">
        <title>A Rickettsiales Symbiont of Amoebae With Ancient Features.</title>
        <authorList>
            <person name="Schulz F."/>
            <person name="Martijn J."/>
            <person name="Wascher F."/>
            <person name="Kostanjsek R."/>
            <person name="Ettema T.J."/>
            <person name="Horn M."/>
        </authorList>
    </citation>
    <scope>NUCLEOTIDE SEQUENCE [LARGE SCALE GENOMIC DNA]</scope>
    <source>
        <strain evidence="1 2">UWC36</strain>
    </source>
</reference>
<proteinExistence type="predicted"/>
<dbReference type="EMBL" id="JSWE01000131">
    <property type="protein sequence ID" value="KIE04890.1"/>
    <property type="molecule type" value="Genomic_DNA"/>
</dbReference>
<gene>
    <name evidence="1" type="ORF">NF27_FF00010</name>
</gene>
<keyword evidence="2" id="KW-1185">Reference proteome</keyword>
<sequence>MKKRNKSKIKYKINNWKEYNQSLKNRGSLTVWRGGDIEQLWYAVNDNMCKQGRLTY</sequence>
<comment type="caution">
    <text evidence="1">The sequence shown here is derived from an EMBL/GenBank/DDBJ whole genome shotgun (WGS) entry which is preliminary data.</text>
</comment>
<feature type="non-terminal residue" evidence="1">
    <location>
        <position position="56"/>
    </location>
</feature>
<name>A0A0C1QXW7_9RICK</name>
<organism evidence="1 2">
    <name type="scientific">Candidatus Jidaibacter acanthamoebae</name>
    <dbReference type="NCBI Taxonomy" id="86105"/>
    <lineage>
        <taxon>Bacteria</taxon>
        <taxon>Pseudomonadati</taxon>
        <taxon>Pseudomonadota</taxon>
        <taxon>Alphaproteobacteria</taxon>
        <taxon>Rickettsiales</taxon>
        <taxon>Candidatus Midichloriaceae</taxon>
        <taxon>Candidatus Jidaibacter</taxon>
    </lineage>
</organism>
<accession>A0A0C1QXW7</accession>
<protein>
    <submittedName>
        <fullName evidence="1">Uncharacterized protein</fullName>
    </submittedName>
</protein>
<evidence type="ECO:0000313" key="1">
    <source>
        <dbReference type="EMBL" id="KIE04890.1"/>
    </source>
</evidence>
<dbReference type="AlphaFoldDB" id="A0A0C1QXW7"/>